<dbReference type="Pfam" id="PF12867">
    <property type="entry name" value="DinB_2"/>
    <property type="match status" value="1"/>
</dbReference>
<name>A0AA96LHZ7_9BACL</name>
<keyword evidence="3" id="KW-1185">Reference proteome</keyword>
<dbReference type="KEGG" id="paun:MJA45_04675"/>
<dbReference type="RefSeq" id="WP_315606123.1">
    <property type="nucleotide sequence ID" value="NZ_CP130318.1"/>
</dbReference>
<organism evidence="2 3">
    <name type="scientific">Paenibacillus aurantius</name>
    <dbReference type="NCBI Taxonomy" id="2918900"/>
    <lineage>
        <taxon>Bacteria</taxon>
        <taxon>Bacillati</taxon>
        <taxon>Bacillota</taxon>
        <taxon>Bacilli</taxon>
        <taxon>Bacillales</taxon>
        <taxon>Paenibacillaceae</taxon>
        <taxon>Paenibacillus</taxon>
    </lineage>
</organism>
<proteinExistence type="predicted"/>
<dbReference type="EMBL" id="CP130318">
    <property type="protein sequence ID" value="WNQ12346.1"/>
    <property type="molecule type" value="Genomic_DNA"/>
</dbReference>
<accession>A0AA96LHZ7</accession>
<dbReference type="SUPFAM" id="SSF109854">
    <property type="entry name" value="DinB/YfiT-like putative metalloenzymes"/>
    <property type="match status" value="1"/>
</dbReference>
<dbReference type="Proteomes" id="UP001305702">
    <property type="component" value="Chromosome"/>
</dbReference>
<gene>
    <name evidence="2" type="ORF">MJA45_04675</name>
</gene>
<dbReference type="Gene3D" id="1.20.120.450">
    <property type="entry name" value="dinb family like domain"/>
    <property type="match status" value="1"/>
</dbReference>
<reference evidence="2 3" key="1">
    <citation type="submission" date="2022-02" db="EMBL/GenBank/DDBJ databases">
        <title>Paenibacillus sp. MBLB1776 Whole Genome Shotgun Sequencing.</title>
        <authorList>
            <person name="Hwang C.Y."/>
            <person name="Cho E.-S."/>
            <person name="Seo M.-J."/>
        </authorList>
    </citation>
    <scope>NUCLEOTIDE SEQUENCE [LARGE SCALE GENOMIC DNA]</scope>
    <source>
        <strain evidence="2 3">MBLB1776</strain>
    </source>
</reference>
<feature type="domain" description="DinB-like" evidence="1">
    <location>
        <begin position="6"/>
        <end position="154"/>
    </location>
</feature>
<dbReference type="InterPro" id="IPR024775">
    <property type="entry name" value="DinB-like"/>
</dbReference>
<evidence type="ECO:0000259" key="1">
    <source>
        <dbReference type="Pfam" id="PF12867"/>
    </source>
</evidence>
<dbReference type="AlphaFoldDB" id="A0AA96LHZ7"/>
<sequence length="164" mass="18870">MPTDRETIEIFRAALAGYTEEELRRVTAEGVWSLGQLYNHLVLASLEYLDFVEACAAAEEEQPLGKTEFGEELYRLGGFPPVRIKLPGDIPDNTETADDHRRGLEEVMRRMQDWEGRVDEVNPNLKVRHGGFGWLNASEWLALVGMHFRHHLRQKEELERALGR</sequence>
<evidence type="ECO:0000313" key="2">
    <source>
        <dbReference type="EMBL" id="WNQ12346.1"/>
    </source>
</evidence>
<dbReference type="InterPro" id="IPR034660">
    <property type="entry name" value="DinB/YfiT-like"/>
</dbReference>
<protein>
    <submittedName>
        <fullName evidence="2">DinB family protein</fullName>
    </submittedName>
</protein>
<evidence type="ECO:0000313" key="3">
    <source>
        <dbReference type="Proteomes" id="UP001305702"/>
    </source>
</evidence>